<keyword evidence="2" id="KW-0547">Nucleotide-binding</keyword>
<dbReference type="Gene3D" id="3.40.50.620">
    <property type="entry name" value="HUPs"/>
    <property type="match status" value="1"/>
</dbReference>
<evidence type="ECO:0000256" key="4">
    <source>
        <dbReference type="SAM" id="MobiDB-lite"/>
    </source>
</evidence>
<evidence type="ECO:0000313" key="6">
    <source>
        <dbReference type="EMBL" id="GMH47944.1"/>
    </source>
</evidence>
<dbReference type="GO" id="GO:0005524">
    <property type="term" value="F:ATP binding"/>
    <property type="evidence" value="ECO:0007669"/>
    <property type="project" value="UniProtKB-KW"/>
</dbReference>
<dbReference type="GO" id="GO:0005737">
    <property type="term" value="C:cytoplasm"/>
    <property type="evidence" value="ECO:0007669"/>
    <property type="project" value="TreeGrafter"/>
</dbReference>
<evidence type="ECO:0000313" key="7">
    <source>
        <dbReference type="Proteomes" id="UP001165082"/>
    </source>
</evidence>
<dbReference type="InterPro" id="IPR024909">
    <property type="entry name" value="Cys-tRNA/MSH_ligase"/>
</dbReference>
<dbReference type="OrthoDB" id="438179at2759"/>
<dbReference type="PANTHER" id="PTHR10890:SF25">
    <property type="entry name" value="CYSTEINE--TRNA LIGASE, CHLOROPLASTIC_MITOCHONDRIAL"/>
    <property type="match status" value="1"/>
</dbReference>
<dbReference type="Pfam" id="PF01406">
    <property type="entry name" value="tRNA-synt_1e"/>
    <property type="match status" value="1"/>
</dbReference>
<name>A0A9W7DLG9_9STRA</name>
<keyword evidence="3" id="KW-0067">ATP-binding</keyword>
<dbReference type="AlphaFoldDB" id="A0A9W7DLG9"/>
<dbReference type="EMBL" id="BRXZ01000589">
    <property type="protein sequence ID" value="GMH47944.1"/>
    <property type="molecule type" value="Genomic_DNA"/>
</dbReference>
<dbReference type="GO" id="GO:0004817">
    <property type="term" value="F:cysteine-tRNA ligase activity"/>
    <property type="evidence" value="ECO:0007669"/>
    <property type="project" value="TreeGrafter"/>
</dbReference>
<dbReference type="InterPro" id="IPR014729">
    <property type="entry name" value="Rossmann-like_a/b/a_fold"/>
</dbReference>
<dbReference type="GO" id="GO:0006423">
    <property type="term" value="P:cysteinyl-tRNA aminoacylation"/>
    <property type="evidence" value="ECO:0007669"/>
    <property type="project" value="TreeGrafter"/>
</dbReference>
<dbReference type="SUPFAM" id="SSF52374">
    <property type="entry name" value="Nucleotidylyl transferase"/>
    <property type="match status" value="1"/>
</dbReference>
<evidence type="ECO:0000256" key="3">
    <source>
        <dbReference type="ARBA" id="ARBA00022840"/>
    </source>
</evidence>
<evidence type="ECO:0000256" key="2">
    <source>
        <dbReference type="ARBA" id="ARBA00022741"/>
    </source>
</evidence>
<dbReference type="Proteomes" id="UP001165082">
    <property type="component" value="Unassembled WGS sequence"/>
</dbReference>
<evidence type="ECO:0000259" key="5">
    <source>
        <dbReference type="Pfam" id="PF01406"/>
    </source>
</evidence>
<organism evidence="6 7">
    <name type="scientific">Triparma retinervis</name>
    <dbReference type="NCBI Taxonomy" id="2557542"/>
    <lineage>
        <taxon>Eukaryota</taxon>
        <taxon>Sar</taxon>
        <taxon>Stramenopiles</taxon>
        <taxon>Ochrophyta</taxon>
        <taxon>Bolidophyceae</taxon>
        <taxon>Parmales</taxon>
        <taxon>Triparmaceae</taxon>
        <taxon>Triparma</taxon>
    </lineage>
</organism>
<dbReference type="InterPro" id="IPR032678">
    <property type="entry name" value="tRNA-synt_1_cat_dom"/>
</dbReference>
<evidence type="ECO:0000256" key="1">
    <source>
        <dbReference type="ARBA" id="ARBA00022598"/>
    </source>
</evidence>
<proteinExistence type="predicted"/>
<protein>
    <recommendedName>
        <fullName evidence="5">tRNA synthetases class I catalytic domain-containing protein</fullName>
    </recommendedName>
</protein>
<keyword evidence="1" id="KW-0436">Ligase</keyword>
<feature type="region of interest" description="Disordered" evidence="4">
    <location>
        <begin position="71"/>
        <end position="95"/>
    </location>
</feature>
<dbReference type="PANTHER" id="PTHR10890">
    <property type="entry name" value="CYSTEINYL-TRNA SYNTHETASE"/>
    <property type="match status" value="1"/>
</dbReference>
<gene>
    <name evidence="6" type="ORF">TrRE_jg8093</name>
</gene>
<feature type="region of interest" description="Disordered" evidence="4">
    <location>
        <begin position="125"/>
        <end position="151"/>
    </location>
</feature>
<accession>A0A9W7DLG9</accession>
<comment type="caution">
    <text evidence="6">The sequence shown here is derived from an EMBL/GenBank/DDBJ whole genome shotgun (WGS) entry which is preliminary data.</text>
</comment>
<feature type="domain" description="tRNA synthetases class I catalytic" evidence="5">
    <location>
        <begin position="2"/>
        <end position="112"/>
    </location>
</feature>
<reference evidence="6" key="1">
    <citation type="submission" date="2022-07" db="EMBL/GenBank/DDBJ databases">
        <title>Genome analysis of Parmales, a sister group of diatoms, reveals the evolutionary specialization of diatoms from phago-mixotrophs to photoautotrophs.</title>
        <authorList>
            <person name="Ban H."/>
            <person name="Sato S."/>
            <person name="Yoshikawa S."/>
            <person name="Kazumasa Y."/>
            <person name="Nakamura Y."/>
            <person name="Ichinomiya M."/>
            <person name="Saitoh K."/>
            <person name="Sato N."/>
            <person name="Blanc-Mathieu R."/>
            <person name="Endo H."/>
            <person name="Kuwata A."/>
            <person name="Ogata H."/>
        </authorList>
    </citation>
    <scope>NUCLEOTIDE SEQUENCE</scope>
</reference>
<sequence>MSDLADLNIVPAGRYPRATDHISDIVGMIEDLRDVGLAYEDGDGWWFDVGRKEGYGKQLVNLADIEDEKDIDADGDQDYRQGGGKVGGMPKAGDKVKNNKRDFALWKAFKEGVDIDRWVREGGRGCRAKTKGEGEGKGKCEKWGRKKQDLR</sequence>
<keyword evidence="7" id="KW-1185">Reference proteome</keyword>